<gene>
    <name evidence="2" type="ORF">METZ01_LOCUS392728</name>
</gene>
<keyword evidence="1" id="KW-0812">Transmembrane</keyword>
<organism evidence="2">
    <name type="scientific">marine metagenome</name>
    <dbReference type="NCBI Taxonomy" id="408172"/>
    <lineage>
        <taxon>unclassified sequences</taxon>
        <taxon>metagenomes</taxon>
        <taxon>ecological metagenomes</taxon>
    </lineage>
</organism>
<accession>A0A382V051</accession>
<reference evidence="2" key="1">
    <citation type="submission" date="2018-05" db="EMBL/GenBank/DDBJ databases">
        <authorList>
            <person name="Lanie J.A."/>
            <person name="Ng W.-L."/>
            <person name="Kazmierczak K.M."/>
            <person name="Andrzejewski T.M."/>
            <person name="Davidsen T.M."/>
            <person name="Wayne K.J."/>
            <person name="Tettelin H."/>
            <person name="Glass J.I."/>
            <person name="Rusch D."/>
            <person name="Podicherti R."/>
            <person name="Tsui H.-C.T."/>
            <person name="Winkler M.E."/>
        </authorList>
    </citation>
    <scope>NUCLEOTIDE SEQUENCE</scope>
</reference>
<keyword evidence="1" id="KW-1133">Transmembrane helix</keyword>
<keyword evidence="1" id="KW-0472">Membrane</keyword>
<feature type="transmembrane region" description="Helical" evidence="1">
    <location>
        <begin position="12"/>
        <end position="31"/>
    </location>
</feature>
<evidence type="ECO:0000256" key="1">
    <source>
        <dbReference type="SAM" id="Phobius"/>
    </source>
</evidence>
<dbReference type="AlphaFoldDB" id="A0A382V051"/>
<dbReference type="EMBL" id="UINC01148154">
    <property type="protein sequence ID" value="SVD39874.1"/>
    <property type="molecule type" value="Genomic_DNA"/>
</dbReference>
<name>A0A382V051_9ZZZZ</name>
<protein>
    <submittedName>
        <fullName evidence="2">Uncharacterized protein</fullName>
    </submittedName>
</protein>
<evidence type="ECO:0000313" key="2">
    <source>
        <dbReference type="EMBL" id="SVD39874.1"/>
    </source>
</evidence>
<feature type="non-terminal residue" evidence="2">
    <location>
        <position position="32"/>
    </location>
</feature>
<sequence length="32" mass="3674">MNVLSKIFRKLSNNFFKGILISAPIIITFYIA</sequence>
<proteinExistence type="predicted"/>